<organism evidence="6 7">
    <name type="scientific">Perca fluviatilis</name>
    <name type="common">European perch</name>
    <dbReference type="NCBI Taxonomy" id="8168"/>
    <lineage>
        <taxon>Eukaryota</taxon>
        <taxon>Metazoa</taxon>
        <taxon>Chordata</taxon>
        <taxon>Craniata</taxon>
        <taxon>Vertebrata</taxon>
        <taxon>Euteleostomi</taxon>
        <taxon>Actinopterygii</taxon>
        <taxon>Neopterygii</taxon>
        <taxon>Teleostei</taxon>
        <taxon>Neoteleostei</taxon>
        <taxon>Acanthomorphata</taxon>
        <taxon>Eupercaria</taxon>
        <taxon>Perciformes</taxon>
        <taxon>Percoidei</taxon>
        <taxon>Percidae</taxon>
        <taxon>Percinae</taxon>
        <taxon>Perca</taxon>
    </lineage>
</organism>
<dbReference type="Gene3D" id="3.90.1750.10">
    <property type="entry name" value="Hect, E3 ligase catalytic domains"/>
    <property type="match status" value="1"/>
</dbReference>
<dbReference type="InterPro" id="IPR000569">
    <property type="entry name" value="HECT_dom"/>
</dbReference>
<keyword evidence="7" id="KW-1185">Reference proteome</keyword>
<proteinExistence type="predicted"/>
<evidence type="ECO:0000259" key="5">
    <source>
        <dbReference type="PROSITE" id="PS50237"/>
    </source>
</evidence>
<evidence type="ECO:0000256" key="4">
    <source>
        <dbReference type="SAM" id="MobiDB-lite"/>
    </source>
</evidence>
<evidence type="ECO:0000313" key="6">
    <source>
        <dbReference type="EMBL" id="KAF1377155.1"/>
    </source>
</evidence>
<dbReference type="Proteomes" id="UP000465112">
    <property type="component" value="Chromosome 17"/>
</dbReference>
<accession>A0A6A5EDN2</accession>
<evidence type="ECO:0000256" key="1">
    <source>
        <dbReference type="ARBA" id="ARBA00022679"/>
    </source>
</evidence>
<dbReference type="PROSITE" id="PS50237">
    <property type="entry name" value="HECT"/>
    <property type="match status" value="1"/>
</dbReference>
<gene>
    <name evidence="6" type="ORF">PFLUV_G00197650</name>
</gene>
<evidence type="ECO:0000256" key="3">
    <source>
        <dbReference type="PROSITE-ProRule" id="PRU00104"/>
    </source>
</evidence>
<dbReference type="SUPFAM" id="SSF56204">
    <property type="entry name" value="Hect, E3 ligase catalytic domain"/>
    <property type="match status" value="1"/>
</dbReference>
<feature type="region of interest" description="Disordered" evidence="4">
    <location>
        <begin position="1"/>
        <end position="22"/>
    </location>
</feature>
<dbReference type="InterPro" id="IPR035983">
    <property type="entry name" value="Hect_E3_ubiquitin_ligase"/>
</dbReference>
<evidence type="ECO:0000256" key="2">
    <source>
        <dbReference type="ARBA" id="ARBA00022786"/>
    </source>
</evidence>
<dbReference type="AlphaFoldDB" id="A0A6A5EDN2"/>
<comment type="caution">
    <text evidence="6">The sequence shown here is derived from an EMBL/GenBank/DDBJ whole genome shotgun (WGS) entry which is preliminary data.</text>
</comment>
<evidence type="ECO:0000313" key="7">
    <source>
        <dbReference type="Proteomes" id="UP000465112"/>
    </source>
</evidence>
<protein>
    <recommendedName>
        <fullName evidence="5">HECT domain-containing protein</fullName>
    </recommendedName>
</protein>
<dbReference type="GO" id="GO:0004842">
    <property type="term" value="F:ubiquitin-protein transferase activity"/>
    <property type="evidence" value="ECO:0007669"/>
    <property type="project" value="InterPro"/>
</dbReference>
<reference evidence="6 7" key="1">
    <citation type="submission" date="2019-06" db="EMBL/GenBank/DDBJ databases">
        <title>A chromosome-scale genome assembly of the European perch, Perca fluviatilis.</title>
        <authorList>
            <person name="Roques C."/>
            <person name="Zahm M."/>
            <person name="Cabau C."/>
            <person name="Klopp C."/>
            <person name="Bouchez O."/>
            <person name="Donnadieu C."/>
            <person name="Kuhl H."/>
            <person name="Gislard M."/>
            <person name="Guendouz S."/>
            <person name="Journot L."/>
            <person name="Haffray P."/>
            <person name="Bestin A."/>
            <person name="Morvezen R."/>
            <person name="Feron R."/>
            <person name="Wen M."/>
            <person name="Jouanno E."/>
            <person name="Herpin A."/>
            <person name="Schartl M."/>
            <person name="Postlethwait J."/>
            <person name="Schaerlinger B."/>
            <person name="Chardard D."/>
            <person name="Lecocq T."/>
            <person name="Poncet C."/>
            <person name="Jaffrelo L."/>
            <person name="Lampietro C."/>
            <person name="Guiguen Y."/>
        </authorList>
    </citation>
    <scope>NUCLEOTIDE SEQUENCE [LARGE SCALE GENOMIC DNA]</scope>
    <source>
        <tissue evidence="6">Blood</tissue>
    </source>
</reference>
<keyword evidence="1" id="KW-0808">Transferase</keyword>
<sequence length="187" mass="20880">MFTRGMGQWRRQKKSSPKNPLRVSFIGESGIDNGALRKEFLTEMMAGVEANLFQGGSTGKTPNHSITDHKENFKTAGQIIAVSITQGGPPPNFFREWCFGYISTGEIDKEMISKDDVTDPELRQLMEEVEMAEPEALINLLDRILECGYSGPITQERKEEIIKGPLSCTHLSYPTDAAADLFRHEAI</sequence>
<feature type="domain" description="HECT" evidence="5">
    <location>
        <begin position="13"/>
        <end position="44"/>
    </location>
</feature>
<dbReference type="EMBL" id="VHII01000017">
    <property type="protein sequence ID" value="KAF1377155.1"/>
    <property type="molecule type" value="Genomic_DNA"/>
</dbReference>
<name>A0A6A5EDN2_PERFL</name>
<comment type="caution">
    <text evidence="3">Lacks conserved residue(s) required for the propagation of feature annotation.</text>
</comment>
<keyword evidence="2 3" id="KW-0833">Ubl conjugation pathway</keyword>